<reference evidence="1" key="1">
    <citation type="submission" date="2021-01" db="EMBL/GenBank/DDBJ databases">
        <title>Whole genome shotgun sequence of Virgisporangium aurantiacum NBRC 16421.</title>
        <authorList>
            <person name="Komaki H."/>
            <person name="Tamura T."/>
        </authorList>
    </citation>
    <scope>NUCLEOTIDE SEQUENCE</scope>
    <source>
        <strain evidence="1">NBRC 16421</strain>
    </source>
</reference>
<gene>
    <name evidence="1" type="ORF">Vau01_122980</name>
</gene>
<evidence type="ECO:0000313" key="1">
    <source>
        <dbReference type="EMBL" id="GIJ64782.1"/>
    </source>
</evidence>
<accession>A0A8J4EAH6</accession>
<comment type="caution">
    <text evidence="1">The sequence shown here is derived from an EMBL/GenBank/DDBJ whole genome shotgun (WGS) entry which is preliminary data.</text>
</comment>
<dbReference type="Proteomes" id="UP000612585">
    <property type="component" value="Unassembled WGS sequence"/>
</dbReference>
<sequence>MISLAEFPKGSCGDACELLGQFLADSALGDWQYQSGRRDEPFQTHAWLEQDGLILDITADQFHDVDEPVLLTRDRGWHAQFQLMTGRRVANLSWFDGHDHVGDVGWTYAELVRRASELSAT</sequence>
<dbReference type="AlphaFoldDB" id="A0A8J4EAH6"/>
<proteinExistence type="predicted"/>
<keyword evidence="2" id="KW-1185">Reference proteome</keyword>
<protein>
    <submittedName>
        <fullName evidence="1">Uncharacterized protein</fullName>
    </submittedName>
</protein>
<dbReference type="EMBL" id="BOPG01000129">
    <property type="protein sequence ID" value="GIJ64782.1"/>
    <property type="molecule type" value="Genomic_DNA"/>
</dbReference>
<name>A0A8J4EAH6_9ACTN</name>
<organism evidence="1 2">
    <name type="scientific">Virgisporangium aurantiacum</name>
    <dbReference type="NCBI Taxonomy" id="175570"/>
    <lineage>
        <taxon>Bacteria</taxon>
        <taxon>Bacillati</taxon>
        <taxon>Actinomycetota</taxon>
        <taxon>Actinomycetes</taxon>
        <taxon>Micromonosporales</taxon>
        <taxon>Micromonosporaceae</taxon>
        <taxon>Virgisporangium</taxon>
    </lineage>
</organism>
<evidence type="ECO:0000313" key="2">
    <source>
        <dbReference type="Proteomes" id="UP000612585"/>
    </source>
</evidence>